<evidence type="ECO:0000256" key="11">
    <source>
        <dbReference type="RuleBase" id="RU000526"/>
    </source>
</evidence>
<dbReference type="GO" id="GO:0005829">
    <property type="term" value="C:cytosol"/>
    <property type="evidence" value="ECO:0007669"/>
    <property type="project" value="TreeGrafter"/>
</dbReference>
<dbReference type="AlphaFoldDB" id="A0A7C1AW97"/>
<evidence type="ECO:0000256" key="1">
    <source>
        <dbReference type="ARBA" id="ARBA00009391"/>
    </source>
</evidence>
<comment type="similarity">
    <text evidence="1 10 12">Belongs to the RecA family.</text>
</comment>
<name>A0A7C1AW97_9BACT</name>
<evidence type="ECO:0000256" key="5">
    <source>
        <dbReference type="ARBA" id="ARBA00022840"/>
    </source>
</evidence>
<proteinExistence type="inferred from homology"/>
<evidence type="ECO:0000259" key="14">
    <source>
        <dbReference type="PROSITE" id="PS50162"/>
    </source>
</evidence>
<dbReference type="PRINTS" id="PR00142">
    <property type="entry name" value="RECA"/>
</dbReference>
<keyword evidence="4 10" id="KW-0227">DNA damage</keyword>
<dbReference type="InterPro" id="IPR020584">
    <property type="entry name" value="DNA_recomb/repair_RecA_CS"/>
</dbReference>
<dbReference type="HAMAP" id="MF_00268">
    <property type="entry name" value="RecA"/>
    <property type="match status" value="1"/>
</dbReference>
<dbReference type="Pfam" id="PF21096">
    <property type="entry name" value="RecA_C"/>
    <property type="match status" value="1"/>
</dbReference>
<dbReference type="GO" id="GO:0005524">
    <property type="term" value="F:ATP binding"/>
    <property type="evidence" value="ECO:0007669"/>
    <property type="project" value="UniProtKB-UniRule"/>
</dbReference>
<dbReference type="PANTHER" id="PTHR45900">
    <property type="entry name" value="RECA"/>
    <property type="match status" value="1"/>
</dbReference>
<dbReference type="InterPro" id="IPR049261">
    <property type="entry name" value="RecA-like_C"/>
</dbReference>
<dbReference type="NCBIfam" id="TIGR02012">
    <property type="entry name" value="tigrfam_recA"/>
    <property type="match status" value="1"/>
</dbReference>
<keyword evidence="8 10" id="KW-0234">DNA repair</keyword>
<feature type="domain" description="RecA family profile 2" evidence="15">
    <location>
        <begin position="202"/>
        <end position="275"/>
    </location>
</feature>
<evidence type="ECO:0000313" key="16">
    <source>
        <dbReference type="EMBL" id="HDL89791.1"/>
    </source>
</evidence>
<evidence type="ECO:0000259" key="15">
    <source>
        <dbReference type="PROSITE" id="PS50163"/>
    </source>
</evidence>
<dbReference type="GO" id="GO:0003697">
    <property type="term" value="F:single-stranded DNA binding"/>
    <property type="evidence" value="ECO:0007669"/>
    <property type="project" value="UniProtKB-UniRule"/>
</dbReference>
<dbReference type="Pfam" id="PF00154">
    <property type="entry name" value="RecA_N"/>
    <property type="match status" value="1"/>
</dbReference>
<dbReference type="Gene3D" id="3.40.50.300">
    <property type="entry name" value="P-loop containing nucleotide triphosphate hydrolases"/>
    <property type="match status" value="1"/>
</dbReference>
<keyword evidence="6 10" id="KW-0238">DNA-binding</keyword>
<dbReference type="GO" id="GO:0006281">
    <property type="term" value="P:DNA repair"/>
    <property type="evidence" value="ECO:0007669"/>
    <property type="project" value="UniProtKB-UniRule"/>
</dbReference>
<dbReference type="PANTHER" id="PTHR45900:SF1">
    <property type="entry name" value="MITOCHONDRIAL DNA REPAIR PROTEIN RECA HOMOLOG-RELATED"/>
    <property type="match status" value="1"/>
</dbReference>
<evidence type="ECO:0000256" key="9">
    <source>
        <dbReference type="ARBA" id="ARBA00023236"/>
    </source>
</evidence>
<dbReference type="GO" id="GO:0003684">
    <property type="term" value="F:damaged DNA binding"/>
    <property type="evidence" value="ECO:0007669"/>
    <property type="project" value="UniProtKB-UniRule"/>
</dbReference>
<evidence type="ECO:0000256" key="6">
    <source>
        <dbReference type="ARBA" id="ARBA00023125"/>
    </source>
</evidence>
<dbReference type="PROSITE" id="PS50163">
    <property type="entry name" value="RECA_3"/>
    <property type="match status" value="1"/>
</dbReference>
<dbReference type="InterPro" id="IPR003593">
    <property type="entry name" value="AAA+_ATPase"/>
</dbReference>
<dbReference type="SMART" id="SM00382">
    <property type="entry name" value="AAA"/>
    <property type="match status" value="1"/>
</dbReference>
<dbReference type="GO" id="GO:0140664">
    <property type="term" value="F:ATP-dependent DNA damage sensor activity"/>
    <property type="evidence" value="ECO:0007669"/>
    <property type="project" value="InterPro"/>
</dbReference>
<feature type="domain" description="RecA family profile 1" evidence="14">
    <location>
        <begin position="38"/>
        <end position="197"/>
    </location>
</feature>
<dbReference type="InterPro" id="IPR013765">
    <property type="entry name" value="DNA_recomb/repair_RecA"/>
</dbReference>
<keyword evidence="5 10" id="KW-0067">ATP-binding</keyword>
<reference evidence="16" key="1">
    <citation type="journal article" date="2020" name="mSystems">
        <title>Genome- and Community-Level Interaction Insights into Carbon Utilization and Element Cycling Functions of Hydrothermarchaeota in Hydrothermal Sediment.</title>
        <authorList>
            <person name="Zhou Z."/>
            <person name="Liu Y."/>
            <person name="Xu W."/>
            <person name="Pan J."/>
            <person name="Luo Z.H."/>
            <person name="Li M."/>
        </authorList>
    </citation>
    <scope>NUCLEOTIDE SEQUENCE [LARGE SCALE GENOMIC DNA]</scope>
    <source>
        <strain evidence="16">HyVt-19</strain>
    </source>
</reference>
<dbReference type="InterPro" id="IPR020588">
    <property type="entry name" value="RecA_ATP-bd"/>
</dbReference>
<dbReference type="InterPro" id="IPR049428">
    <property type="entry name" value="RecA-like_N"/>
</dbReference>
<feature type="region of interest" description="Disordered" evidence="13">
    <location>
        <begin position="335"/>
        <end position="358"/>
    </location>
</feature>
<dbReference type="GO" id="GO:0009432">
    <property type="term" value="P:SOS response"/>
    <property type="evidence" value="ECO:0007669"/>
    <property type="project" value="UniProtKB-UniRule"/>
</dbReference>
<dbReference type="PROSITE" id="PS00321">
    <property type="entry name" value="RECA_1"/>
    <property type="match status" value="1"/>
</dbReference>
<comment type="subcellular location">
    <subcellularLocation>
        <location evidence="10">Cytoplasm</location>
    </subcellularLocation>
</comment>
<evidence type="ECO:0000256" key="13">
    <source>
        <dbReference type="SAM" id="MobiDB-lite"/>
    </source>
</evidence>
<organism evidence="16">
    <name type="scientific">Thermodesulforhabdus norvegica</name>
    <dbReference type="NCBI Taxonomy" id="39841"/>
    <lineage>
        <taxon>Bacteria</taxon>
        <taxon>Pseudomonadati</taxon>
        <taxon>Thermodesulfobacteriota</taxon>
        <taxon>Syntrophobacteria</taxon>
        <taxon>Syntrophobacterales</taxon>
        <taxon>Thermodesulforhabdaceae</taxon>
        <taxon>Thermodesulforhabdus</taxon>
    </lineage>
</organism>
<evidence type="ECO:0000256" key="7">
    <source>
        <dbReference type="ARBA" id="ARBA00023172"/>
    </source>
</evidence>
<keyword evidence="10" id="KW-0963">Cytoplasm</keyword>
<dbReference type="Proteomes" id="UP000886355">
    <property type="component" value="Unassembled WGS sequence"/>
</dbReference>
<dbReference type="FunFam" id="3.40.50.300:FF:000087">
    <property type="entry name" value="Recombinase RecA"/>
    <property type="match status" value="1"/>
</dbReference>
<dbReference type="EMBL" id="DQZW01000127">
    <property type="protein sequence ID" value="HDL89791.1"/>
    <property type="molecule type" value="Genomic_DNA"/>
</dbReference>
<dbReference type="InterPro" id="IPR027417">
    <property type="entry name" value="P-loop_NTPase"/>
</dbReference>
<keyword evidence="9 10" id="KW-0742">SOS response</keyword>
<dbReference type="SUPFAM" id="SSF54752">
    <property type="entry name" value="RecA protein, C-terminal domain"/>
    <property type="match status" value="1"/>
</dbReference>
<dbReference type="GO" id="GO:0006310">
    <property type="term" value="P:DNA recombination"/>
    <property type="evidence" value="ECO:0007669"/>
    <property type="project" value="UniProtKB-UniRule"/>
</dbReference>
<accession>A0A7C1AW97</accession>
<dbReference type="PROSITE" id="PS50162">
    <property type="entry name" value="RECA_2"/>
    <property type="match status" value="1"/>
</dbReference>
<comment type="function">
    <text evidence="10">Can catalyze the hydrolysis of ATP in the presence of single-stranded DNA, the ATP-dependent uptake of single-stranded DNA by duplex DNA, and the ATP-dependent hybridization of homologous single-stranded DNAs. It interacts with LexA causing its activation and leading to its autocatalytic cleavage.</text>
</comment>
<comment type="caution">
    <text evidence="16">The sequence shown here is derived from an EMBL/GenBank/DDBJ whole genome shotgun (WGS) entry which is preliminary data.</text>
</comment>
<evidence type="ECO:0000256" key="4">
    <source>
        <dbReference type="ARBA" id="ARBA00022763"/>
    </source>
</evidence>
<evidence type="ECO:0000256" key="2">
    <source>
        <dbReference type="ARBA" id="ARBA00015553"/>
    </source>
</evidence>
<feature type="compositionally biased region" description="Polar residues" evidence="13">
    <location>
        <begin position="337"/>
        <end position="358"/>
    </location>
</feature>
<dbReference type="SUPFAM" id="SSF52540">
    <property type="entry name" value="P-loop containing nucleoside triphosphate hydrolases"/>
    <property type="match status" value="1"/>
</dbReference>
<evidence type="ECO:0000256" key="12">
    <source>
        <dbReference type="RuleBase" id="RU004527"/>
    </source>
</evidence>
<dbReference type="InterPro" id="IPR023400">
    <property type="entry name" value="RecA_C_sf"/>
</dbReference>
<sequence>MSVSEERRRVIDAALAQIEKQWGKGAIMRMGEKVEDVALSVIPTGSLSLDIAVGIGGVPRGRIVEIYGQESSGKTTLALHIIAEAQKQGGVAAFIDAEHALDITYARKLGVNVEDLLISQPDYGEQALEIAEILVRSNAVDVIVIDSVAALVPKAEIDGEMGDAHVGLQARLMSQALRKLVAAINKSRTCVIFINQIRSKIGVMYGPSETTTGGNALKFYSTVRLEIRRIAPVKDGTEQVGNRVRVKVVKNKIAPPFRETEFDIIFAEGISKEGDVLDLAADCGVVSKSGAWYSYGDMRLGQGRENAKKFLKEHPEVMLEIESKVREIKGMPLVQGGTPSQTAQIDEVQNQKTVELAD</sequence>
<evidence type="ECO:0000256" key="10">
    <source>
        <dbReference type="HAMAP-Rule" id="MF_00268"/>
    </source>
</evidence>
<evidence type="ECO:0000256" key="3">
    <source>
        <dbReference type="ARBA" id="ARBA00022741"/>
    </source>
</evidence>
<dbReference type="CDD" id="cd00983">
    <property type="entry name" value="RecA"/>
    <property type="match status" value="1"/>
</dbReference>
<keyword evidence="7 10" id="KW-0233">DNA recombination</keyword>
<keyword evidence="3 10" id="KW-0547">Nucleotide-binding</keyword>
<evidence type="ECO:0000256" key="8">
    <source>
        <dbReference type="ARBA" id="ARBA00023204"/>
    </source>
</evidence>
<dbReference type="InterPro" id="IPR020587">
    <property type="entry name" value="RecA_monomer-monomer_interface"/>
</dbReference>
<gene>
    <name evidence="10 16" type="primary">recA</name>
    <name evidence="16" type="ORF">ENG14_02675</name>
</gene>
<feature type="binding site" evidence="10">
    <location>
        <begin position="68"/>
        <end position="75"/>
    </location>
    <ligand>
        <name>ATP</name>
        <dbReference type="ChEBI" id="CHEBI:30616"/>
    </ligand>
</feature>
<protein>
    <recommendedName>
        <fullName evidence="2 10">Protein RecA</fullName>
    </recommendedName>
    <alternativeName>
        <fullName evidence="10 11">Recombinase A</fullName>
    </alternativeName>
</protein>